<proteinExistence type="predicted"/>
<dbReference type="EMBL" id="JAIWYP010000011">
    <property type="protein sequence ID" value="KAH3740127.1"/>
    <property type="molecule type" value="Genomic_DNA"/>
</dbReference>
<sequence>MALLLVCGDVESNSGPPKSEGSRNPATTSQTTRPGTGAAQGSQGVIKRQMSISTFTKQQNQQEGSCYFNDQDEKNGISQMFDNLETITNNYPQALLYIAGDLNSRCKDFLDYIPFDDLF</sequence>
<accession>A0A9D4D8L2</accession>
<reference evidence="2" key="2">
    <citation type="submission" date="2020-11" db="EMBL/GenBank/DDBJ databases">
        <authorList>
            <person name="McCartney M.A."/>
            <person name="Auch B."/>
            <person name="Kono T."/>
            <person name="Mallez S."/>
            <person name="Becker A."/>
            <person name="Gohl D.M."/>
            <person name="Silverstein K.A.T."/>
            <person name="Koren S."/>
            <person name="Bechman K.B."/>
            <person name="Herman A."/>
            <person name="Abrahante J.E."/>
            <person name="Garbe J."/>
        </authorList>
    </citation>
    <scope>NUCLEOTIDE SEQUENCE</scope>
    <source>
        <strain evidence="2">Duluth1</strain>
        <tissue evidence="2">Whole animal</tissue>
    </source>
</reference>
<keyword evidence="3" id="KW-1185">Reference proteome</keyword>
<reference evidence="2" key="1">
    <citation type="journal article" date="2019" name="bioRxiv">
        <title>The Genome of the Zebra Mussel, Dreissena polymorpha: A Resource for Invasive Species Research.</title>
        <authorList>
            <person name="McCartney M.A."/>
            <person name="Auch B."/>
            <person name="Kono T."/>
            <person name="Mallez S."/>
            <person name="Zhang Y."/>
            <person name="Obille A."/>
            <person name="Becker A."/>
            <person name="Abrahante J.E."/>
            <person name="Garbe J."/>
            <person name="Badalamenti J.P."/>
            <person name="Herman A."/>
            <person name="Mangelson H."/>
            <person name="Liachko I."/>
            <person name="Sullivan S."/>
            <person name="Sone E.D."/>
            <person name="Koren S."/>
            <person name="Silverstein K.A.T."/>
            <person name="Beckman K.B."/>
            <person name="Gohl D.M."/>
        </authorList>
    </citation>
    <scope>NUCLEOTIDE SEQUENCE</scope>
    <source>
        <strain evidence="2">Duluth1</strain>
        <tissue evidence="2">Whole animal</tissue>
    </source>
</reference>
<name>A0A9D4D8L2_DREPO</name>
<evidence type="ECO:0000313" key="2">
    <source>
        <dbReference type="EMBL" id="KAH3740127.1"/>
    </source>
</evidence>
<protein>
    <submittedName>
        <fullName evidence="2">Uncharacterized protein</fullName>
    </submittedName>
</protein>
<evidence type="ECO:0000313" key="3">
    <source>
        <dbReference type="Proteomes" id="UP000828390"/>
    </source>
</evidence>
<dbReference type="AlphaFoldDB" id="A0A9D4D8L2"/>
<feature type="compositionally biased region" description="Polar residues" evidence="1">
    <location>
        <begin position="11"/>
        <end position="43"/>
    </location>
</feature>
<organism evidence="2 3">
    <name type="scientific">Dreissena polymorpha</name>
    <name type="common">Zebra mussel</name>
    <name type="synonym">Mytilus polymorpha</name>
    <dbReference type="NCBI Taxonomy" id="45954"/>
    <lineage>
        <taxon>Eukaryota</taxon>
        <taxon>Metazoa</taxon>
        <taxon>Spiralia</taxon>
        <taxon>Lophotrochozoa</taxon>
        <taxon>Mollusca</taxon>
        <taxon>Bivalvia</taxon>
        <taxon>Autobranchia</taxon>
        <taxon>Heteroconchia</taxon>
        <taxon>Euheterodonta</taxon>
        <taxon>Imparidentia</taxon>
        <taxon>Neoheterodontei</taxon>
        <taxon>Myida</taxon>
        <taxon>Dreissenoidea</taxon>
        <taxon>Dreissenidae</taxon>
        <taxon>Dreissena</taxon>
    </lineage>
</organism>
<gene>
    <name evidence="2" type="ORF">DPMN_046822</name>
</gene>
<feature type="region of interest" description="Disordered" evidence="1">
    <location>
        <begin position="9"/>
        <end position="45"/>
    </location>
</feature>
<dbReference type="Proteomes" id="UP000828390">
    <property type="component" value="Unassembled WGS sequence"/>
</dbReference>
<evidence type="ECO:0000256" key="1">
    <source>
        <dbReference type="SAM" id="MobiDB-lite"/>
    </source>
</evidence>
<comment type="caution">
    <text evidence="2">The sequence shown here is derived from an EMBL/GenBank/DDBJ whole genome shotgun (WGS) entry which is preliminary data.</text>
</comment>